<comment type="caution">
    <text evidence="10">The sequence shown here is derived from an EMBL/GenBank/DDBJ whole genome shotgun (WGS) entry which is preliminary data.</text>
</comment>
<dbReference type="NCBIfam" id="TIGR01988">
    <property type="entry name" value="Ubi-OHases"/>
    <property type="match status" value="1"/>
</dbReference>
<gene>
    <name evidence="10" type="ORF">EV700_1436</name>
</gene>
<evidence type="ECO:0000313" key="10">
    <source>
        <dbReference type="EMBL" id="RZU47046.1"/>
    </source>
</evidence>
<keyword evidence="7" id="KW-0503">Monooxygenase</keyword>
<dbReference type="GO" id="GO:0019168">
    <property type="term" value="F:2-polyprenylphenol 6-hydroxylase activity"/>
    <property type="evidence" value="ECO:0007669"/>
    <property type="project" value="TreeGrafter"/>
</dbReference>
<dbReference type="InterPro" id="IPR002938">
    <property type="entry name" value="FAD-bd"/>
</dbReference>
<feature type="domain" description="FAD-binding" evidence="9">
    <location>
        <begin position="3"/>
        <end position="340"/>
    </location>
</feature>
<dbReference type="GO" id="GO:0006744">
    <property type="term" value="P:ubiquinone biosynthetic process"/>
    <property type="evidence" value="ECO:0007669"/>
    <property type="project" value="UniProtKB-UniPathway"/>
</dbReference>
<evidence type="ECO:0000256" key="1">
    <source>
        <dbReference type="ARBA" id="ARBA00001974"/>
    </source>
</evidence>
<keyword evidence="11" id="KW-1185">Reference proteome</keyword>
<dbReference type="EMBL" id="SHKX01000011">
    <property type="protein sequence ID" value="RZU47046.1"/>
    <property type="molecule type" value="Genomic_DNA"/>
</dbReference>
<name>A0A4V6MG06_9GAMM</name>
<evidence type="ECO:0000256" key="5">
    <source>
        <dbReference type="ARBA" id="ARBA00022827"/>
    </source>
</evidence>
<keyword evidence="5" id="KW-0274">FAD</keyword>
<evidence type="ECO:0000313" key="11">
    <source>
        <dbReference type="Proteomes" id="UP000292423"/>
    </source>
</evidence>
<evidence type="ECO:0000256" key="3">
    <source>
        <dbReference type="ARBA" id="ARBA00005349"/>
    </source>
</evidence>
<sequence length="413" mass="45356">MKADIVIVGAGMVGSLLAAALKDRDLDILLIDTAVVTPPAPQDPYEPRVSAISRASENMFRHVGAWEKVTAVRHSPYTRMEVREEEGRAELAFAAADIGESHLGCLVENRLMQWALTTAALEGPRVRLLAPARVTGLERYSSHWRVQLDSGEVIETRLVVGADGAQSAVRRLAPLSMDVWDYHQKAIVCTVRTSRPHDATARQIFLKTGPLAFLPLPDPHLCSIVWSAIHERADAILKLEDEAFCRELTTAFGDSLGTVEWADRRFAFPLVARHAERYTLPGLALIGDAAHNIHPLAGQGVNLGFLDAAVLAEEIGRGLDRRLSPGHEAVLGRYARRRRGHNALIMHSMTGLERVYAAHWPWLIQLRNDGVGMVNRFLPLKAFFERQALGLEGDLPALALACPGNPGIYRATA</sequence>
<dbReference type="UniPathway" id="UPA00232"/>
<dbReference type="InterPro" id="IPR051205">
    <property type="entry name" value="UbiH/COQ6_monooxygenase"/>
</dbReference>
<protein>
    <submittedName>
        <fullName evidence="10">2-octaprenylphenol hydroxylase</fullName>
    </submittedName>
</protein>
<evidence type="ECO:0000259" key="9">
    <source>
        <dbReference type="Pfam" id="PF01494"/>
    </source>
</evidence>
<comment type="subunit">
    <text evidence="8">Component of the Ubi complex metabolon, which regroups five ubiquinone biosynthesis proteins (UbiE, UbiF, UbiG, UbiH and UbiI) and two accessory factors (UbiK and the lipid-binding protein UbiJ).</text>
</comment>
<dbReference type="RefSeq" id="WP_130412201.1">
    <property type="nucleotide sequence ID" value="NZ_SHKX01000011.1"/>
</dbReference>
<evidence type="ECO:0000256" key="6">
    <source>
        <dbReference type="ARBA" id="ARBA00023002"/>
    </source>
</evidence>
<comment type="similarity">
    <text evidence="3">Belongs to the UbiH/COQ6 family.</text>
</comment>
<organism evidence="10 11">
    <name type="scientific">Fluviicoccus keumensis</name>
    <dbReference type="NCBI Taxonomy" id="1435465"/>
    <lineage>
        <taxon>Bacteria</taxon>
        <taxon>Pseudomonadati</taxon>
        <taxon>Pseudomonadota</taxon>
        <taxon>Gammaproteobacteria</taxon>
        <taxon>Moraxellales</taxon>
        <taxon>Moraxellaceae</taxon>
        <taxon>Fluviicoccus</taxon>
    </lineage>
</organism>
<dbReference type="SUPFAM" id="SSF51905">
    <property type="entry name" value="FAD/NAD(P)-binding domain"/>
    <property type="match status" value="1"/>
</dbReference>
<dbReference type="PANTHER" id="PTHR43876">
    <property type="entry name" value="UBIQUINONE BIOSYNTHESIS MONOOXYGENASE COQ6, MITOCHONDRIAL"/>
    <property type="match status" value="1"/>
</dbReference>
<evidence type="ECO:0000256" key="7">
    <source>
        <dbReference type="ARBA" id="ARBA00023033"/>
    </source>
</evidence>
<dbReference type="InterPro" id="IPR010971">
    <property type="entry name" value="UbiH/COQ6"/>
</dbReference>
<evidence type="ECO:0000256" key="2">
    <source>
        <dbReference type="ARBA" id="ARBA00004749"/>
    </source>
</evidence>
<reference evidence="10 11" key="1">
    <citation type="submission" date="2019-02" db="EMBL/GenBank/DDBJ databases">
        <title>Genomic Encyclopedia of Type Strains, Phase IV (KMG-IV): sequencing the most valuable type-strain genomes for metagenomic binning, comparative biology and taxonomic classification.</title>
        <authorList>
            <person name="Goeker M."/>
        </authorList>
    </citation>
    <scope>NUCLEOTIDE SEQUENCE [LARGE SCALE GENOMIC DNA]</scope>
    <source>
        <strain evidence="10 11">DSM 105135</strain>
    </source>
</reference>
<dbReference type="GO" id="GO:0071949">
    <property type="term" value="F:FAD binding"/>
    <property type="evidence" value="ECO:0007669"/>
    <property type="project" value="InterPro"/>
</dbReference>
<comment type="pathway">
    <text evidence="2">Cofactor biosynthesis; ubiquinone biosynthesis.</text>
</comment>
<dbReference type="InterPro" id="IPR018168">
    <property type="entry name" value="Ubi_Hdrlase_CS"/>
</dbReference>
<dbReference type="InterPro" id="IPR036188">
    <property type="entry name" value="FAD/NAD-bd_sf"/>
</dbReference>
<evidence type="ECO:0000256" key="4">
    <source>
        <dbReference type="ARBA" id="ARBA00022630"/>
    </source>
</evidence>
<dbReference type="FunFam" id="3.50.50.60:FF:000021">
    <property type="entry name" value="Ubiquinone biosynthesis monooxygenase COQ6"/>
    <property type="match status" value="1"/>
</dbReference>
<accession>A0A4V6MG06</accession>
<keyword evidence="4" id="KW-0285">Flavoprotein</keyword>
<dbReference type="AlphaFoldDB" id="A0A4V6MG06"/>
<dbReference type="GO" id="GO:0110142">
    <property type="term" value="C:ubiquinone biosynthesis complex"/>
    <property type="evidence" value="ECO:0007669"/>
    <property type="project" value="UniProtKB-ARBA"/>
</dbReference>
<dbReference type="Pfam" id="PF01494">
    <property type="entry name" value="FAD_binding_3"/>
    <property type="match status" value="1"/>
</dbReference>
<proteinExistence type="inferred from homology"/>
<comment type="cofactor">
    <cofactor evidence="1">
        <name>FAD</name>
        <dbReference type="ChEBI" id="CHEBI:57692"/>
    </cofactor>
</comment>
<dbReference type="PROSITE" id="PS01304">
    <property type="entry name" value="UBIH"/>
    <property type="match status" value="1"/>
</dbReference>
<keyword evidence="6" id="KW-0560">Oxidoreductase</keyword>
<dbReference type="PANTHER" id="PTHR43876:SF7">
    <property type="entry name" value="UBIQUINONE BIOSYNTHESIS MONOOXYGENASE COQ6, MITOCHONDRIAL"/>
    <property type="match status" value="1"/>
</dbReference>
<evidence type="ECO:0000256" key="8">
    <source>
        <dbReference type="ARBA" id="ARBA00065734"/>
    </source>
</evidence>
<dbReference type="OrthoDB" id="9769565at2"/>
<dbReference type="Gene3D" id="3.50.50.60">
    <property type="entry name" value="FAD/NAD(P)-binding domain"/>
    <property type="match status" value="2"/>
</dbReference>
<dbReference type="Proteomes" id="UP000292423">
    <property type="component" value="Unassembled WGS sequence"/>
</dbReference>
<dbReference type="PRINTS" id="PR00420">
    <property type="entry name" value="RNGMNOXGNASE"/>
</dbReference>